<dbReference type="AlphaFoldDB" id="G4SU82"/>
<keyword evidence="3 5" id="KW-0689">Ribosomal protein</keyword>
<dbReference type="NCBIfam" id="NF004612">
    <property type="entry name" value="PRK05943.1"/>
    <property type="match status" value="1"/>
</dbReference>
<proteinExistence type="inferred from homology"/>
<organism evidence="8 9">
    <name type="scientific">Methylotuvimicrobium alcaliphilum (strain DSM 19304 / NCIMB 14124 / VKM B-2133 / 20Z)</name>
    <name type="common">Methylomicrobium alcaliphilum</name>
    <dbReference type="NCBI Taxonomy" id="1091494"/>
    <lineage>
        <taxon>Bacteria</taxon>
        <taxon>Pseudomonadati</taxon>
        <taxon>Pseudomonadota</taxon>
        <taxon>Gammaproteobacteria</taxon>
        <taxon>Methylococcales</taxon>
        <taxon>Methylococcaceae</taxon>
        <taxon>Methylotuvimicrobium</taxon>
    </lineage>
</organism>
<dbReference type="STRING" id="1091494.MEALZ_3368"/>
<evidence type="ECO:0000313" key="8">
    <source>
        <dbReference type="EMBL" id="CCE25031.1"/>
    </source>
</evidence>
<dbReference type="NCBIfam" id="NF004130">
    <property type="entry name" value="PRK05618.1-5"/>
    <property type="match status" value="1"/>
</dbReference>
<dbReference type="SUPFAM" id="SSF50715">
    <property type="entry name" value="Ribosomal protein L25-like"/>
    <property type="match status" value="1"/>
</dbReference>
<dbReference type="HAMAP" id="MF_01334">
    <property type="entry name" value="Ribosomal_bL25_CTC"/>
    <property type="match status" value="1"/>
</dbReference>
<feature type="domain" description="Large ribosomal subunit protein bL25 L25" evidence="6">
    <location>
        <begin position="9"/>
        <end position="94"/>
    </location>
</feature>
<evidence type="ECO:0000259" key="7">
    <source>
        <dbReference type="Pfam" id="PF14693"/>
    </source>
</evidence>
<dbReference type="GO" id="GO:0008097">
    <property type="term" value="F:5S rRNA binding"/>
    <property type="evidence" value="ECO:0007669"/>
    <property type="project" value="InterPro"/>
</dbReference>
<dbReference type="Pfam" id="PF14693">
    <property type="entry name" value="Ribosomal_TL5_C"/>
    <property type="match status" value="1"/>
</dbReference>
<sequence>MSSVFEFVAEARERPGTAYAKSVRRQGKVPAVIYGGEAGPEMLVLDHNEVVKHLAHEAVYSHILDVVVAGKVQKAILKSVQRHPAKAKVLHLDFLRVKANEKLKAQVPLHFINEEICVGAKVGGVVMHSLVDIEVACLPEDLPEYIEVDLASLDLGQSLHVSQLSAPKGVEFLALSHGDDHDADVSVVTIVPPKVEKTETDSETEE</sequence>
<dbReference type="GO" id="GO:0003735">
    <property type="term" value="F:structural constituent of ribosome"/>
    <property type="evidence" value="ECO:0007669"/>
    <property type="project" value="InterPro"/>
</dbReference>
<dbReference type="GO" id="GO:0022625">
    <property type="term" value="C:cytosolic large ribosomal subunit"/>
    <property type="evidence" value="ECO:0007669"/>
    <property type="project" value="TreeGrafter"/>
</dbReference>
<reference evidence="9" key="1">
    <citation type="journal article" date="2012" name="J. Bacteriol.">
        <title>Genome sequence of the haloalkaliphilic methanotrophic bacterium Methylomicrobium alcaliphilum 20Z.</title>
        <authorList>
            <person name="Vuilleumier S."/>
            <person name="Khmelenina V.N."/>
            <person name="Bringel F."/>
            <person name="Reshetnikov A.S."/>
            <person name="Lajus A."/>
            <person name="Mangenot S."/>
            <person name="Rouy Z."/>
            <person name="Op den Camp H.J."/>
            <person name="Jetten M.S."/>
            <person name="Dispirito A.A."/>
            <person name="Dunfield P."/>
            <person name="Klotz M.G."/>
            <person name="Semrau J.D."/>
            <person name="Stein L.Y."/>
            <person name="Barbe V."/>
            <person name="Medigue C."/>
            <person name="Trotsenko Y.A."/>
            <person name="Kalyuzhnaya M.G."/>
        </authorList>
    </citation>
    <scope>NUCLEOTIDE SEQUENCE [LARGE SCALE GENOMIC DNA]</scope>
    <source>
        <strain evidence="9">DSM 19304 / NCIMB 14124 / VKM B-2133 / 20Z</strain>
    </source>
</reference>
<comment type="subunit">
    <text evidence="5">Part of the 50S ribosomal subunit; part of the 5S rRNA/L5/L18/L25 subcomplex. Contacts the 5S rRNA. Binds to the 5S rRNA independently of L5 and L18.</text>
</comment>
<feature type="domain" description="Large ribosomal subunit protein bL25 beta" evidence="7">
    <location>
        <begin position="102"/>
        <end position="194"/>
    </location>
</feature>
<evidence type="ECO:0000313" key="9">
    <source>
        <dbReference type="Proteomes" id="UP000008315"/>
    </source>
</evidence>
<comment type="function">
    <text evidence="5">This is one of the proteins that binds to the 5S RNA in the ribosome where it forms part of the central protuberance.</text>
</comment>
<dbReference type="NCBIfam" id="TIGR00731">
    <property type="entry name" value="bL25_bact_ctc"/>
    <property type="match status" value="1"/>
</dbReference>
<dbReference type="Gene3D" id="2.40.240.10">
    <property type="entry name" value="Ribosomal Protein L25, Chain P"/>
    <property type="match status" value="1"/>
</dbReference>
<keyword evidence="9" id="KW-1185">Reference proteome</keyword>
<dbReference type="CDD" id="cd00495">
    <property type="entry name" value="Ribosomal_L25_TL5_CTC"/>
    <property type="match status" value="1"/>
</dbReference>
<dbReference type="HOGENOM" id="CLU_075939_0_1_6"/>
<comment type="similarity">
    <text evidence="5">Belongs to the bacterial ribosomal protein bL25 family. CTC subfamily.</text>
</comment>
<evidence type="ECO:0000256" key="4">
    <source>
        <dbReference type="ARBA" id="ARBA00023274"/>
    </source>
</evidence>
<dbReference type="GO" id="GO:0006412">
    <property type="term" value="P:translation"/>
    <property type="evidence" value="ECO:0007669"/>
    <property type="project" value="UniProtKB-UniRule"/>
</dbReference>
<keyword evidence="2 5" id="KW-0694">RNA-binding</keyword>
<evidence type="ECO:0000256" key="1">
    <source>
        <dbReference type="ARBA" id="ARBA00022730"/>
    </source>
</evidence>
<accession>G4SU82</accession>
<dbReference type="Gene3D" id="2.170.120.20">
    <property type="entry name" value="Ribosomal protein L25, beta domain"/>
    <property type="match status" value="1"/>
</dbReference>
<dbReference type="NCBIfam" id="NF004128">
    <property type="entry name" value="PRK05618.1-2"/>
    <property type="match status" value="1"/>
</dbReference>
<evidence type="ECO:0000256" key="3">
    <source>
        <dbReference type="ARBA" id="ARBA00022980"/>
    </source>
</evidence>
<keyword evidence="4 5" id="KW-0687">Ribonucleoprotein</keyword>
<dbReference type="Pfam" id="PF01386">
    <property type="entry name" value="Ribosomal_L25p"/>
    <property type="match status" value="1"/>
</dbReference>
<evidence type="ECO:0000256" key="5">
    <source>
        <dbReference type="HAMAP-Rule" id="MF_01334"/>
    </source>
</evidence>
<dbReference type="EMBL" id="FO082060">
    <property type="protein sequence ID" value="CCE25031.1"/>
    <property type="molecule type" value="Genomic_DNA"/>
</dbReference>
<dbReference type="RefSeq" id="WP_014149787.1">
    <property type="nucleotide sequence ID" value="NC_016112.1"/>
</dbReference>
<dbReference type="InterPro" id="IPR020057">
    <property type="entry name" value="Ribosomal_bL25_b-dom"/>
</dbReference>
<dbReference type="PATRIC" id="fig|271065.3.peg.3468"/>
<dbReference type="InterPro" id="IPR029751">
    <property type="entry name" value="Ribosomal_L25_dom"/>
</dbReference>
<dbReference type="Proteomes" id="UP000008315">
    <property type="component" value="Chromosome"/>
</dbReference>
<gene>
    <name evidence="5 8" type="primary">rplY</name>
    <name evidence="5" type="synonym">ctc</name>
    <name evidence="8" type="ordered locus">MEALZ_3368</name>
</gene>
<evidence type="ECO:0000256" key="2">
    <source>
        <dbReference type="ARBA" id="ARBA00022884"/>
    </source>
</evidence>
<dbReference type="InterPro" id="IPR020056">
    <property type="entry name" value="Rbsml_bL25/Gln-tRNA_synth_N"/>
</dbReference>
<name>G4SU82_META2</name>
<dbReference type="KEGG" id="mah:MEALZ_3368"/>
<evidence type="ECO:0000259" key="6">
    <source>
        <dbReference type="Pfam" id="PF01386"/>
    </source>
</evidence>
<keyword evidence="1 5" id="KW-0699">rRNA-binding</keyword>
<dbReference type="PANTHER" id="PTHR33284:SF1">
    <property type="entry name" value="RIBOSOMAL PROTEIN L25_GLN-TRNA SYNTHETASE, ANTI-CODON-BINDING DOMAIN-CONTAINING PROTEIN"/>
    <property type="match status" value="1"/>
</dbReference>
<dbReference type="PANTHER" id="PTHR33284">
    <property type="entry name" value="RIBOSOMAL PROTEIN L25/GLN-TRNA SYNTHETASE, ANTI-CODON-BINDING DOMAIN-CONTAINING PROTEIN"/>
    <property type="match status" value="1"/>
</dbReference>
<dbReference type="InterPro" id="IPR020930">
    <property type="entry name" value="Ribosomal_uL5_bac-type"/>
</dbReference>
<dbReference type="InterPro" id="IPR037121">
    <property type="entry name" value="Ribosomal_bL25_C"/>
</dbReference>
<dbReference type="InterPro" id="IPR001021">
    <property type="entry name" value="Ribosomal_bL25_long"/>
</dbReference>
<protein>
    <recommendedName>
        <fullName evidence="5">Large ribosomal subunit protein bL25</fullName>
    </recommendedName>
    <alternativeName>
        <fullName evidence="5">General stress protein CTC</fullName>
    </alternativeName>
</protein>
<dbReference type="InterPro" id="IPR011035">
    <property type="entry name" value="Ribosomal_bL25/Gln-tRNA_synth"/>
</dbReference>